<evidence type="ECO:0000313" key="5">
    <source>
        <dbReference type="EnsemblMetazoa" id="CLYHEMP004116.2"/>
    </source>
</evidence>
<dbReference type="EnsemblMetazoa" id="CLYHEMT004116.1">
    <property type="protein sequence ID" value="CLYHEMP004116.1"/>
    <property type="gene ID" value="CLYHEMG004116"/>
</dbReference>
<dbReference type="GO" id="GO:0005794">
    <property type="term" value="C:Golgi apparatus"/>
    <property type="evidence" value="ECO:0007669"/>
    <property type="project" value="TreeGrafter"/>
</dbReference>
<organism evidence="5 6">
    <name type="scientific">Clytia hemisphaerica</name>
    <dbReference type="NCBI Taxonomy" id="252671"/>
    <lineage>
        <taxon>Eukaryota</taxon>
        <taxon>Metazoa</taxon>
        <taxon>Cnidaria</taxon>
        <taxon>Hydrozoa</taxon>
        <taxon>Hydroidolina</taxon>
        <taxon>Leptothecata</taxon>
        <taxon>Obeliida</taxon>
        <taxon>Clytiidae</taxon>
        <taxon>Clytia</taxon>
    </lineage>
</organism>
<protein>
    <recommendedName>
        <fullName evidence="4">BTB domain-containing protein</fullName>
    </recommendedName>
</protein>
<feature type="domain" description="BTB" evidence="4">
    <location>
        <begin position="604"/>
        <end position="635"/>
    </location>
</feature>
<dbReference type="AlphaFoldDB" id="A0A7M5V676"/>
<evidence type="ECO:0000313" key="6">
    <source>
        <dbReference type="Proteomes" id="UP000594262"/>
    </source>
</evidence>
<dbReference type="SMART" id="SM00225">
    <property type="entry name" value="BTB"/>
    <property type="match status" value="1"/>
</dbReference>
<reference evidence="5" key="1">
    <citation type="submission" date="2021-01" db="UniProtKB">
        <authorList>
            <consortium name="EnsemblMetazoa"/>
        </authorList>
    </citation>
    <scope>IDENTIFICATION</scope>
</reference>
<dbReference type="SUPFAM" id="SSF54695">
    <property type="entry name" value="POZ domain"/>
    <property type="match status" value="2"/>
</dbReference>
<keyword evidence="2" id="KW-0677">Repeat</keyword>
<accession>A0A7M5V676</accession>
<name>A0A7M5V676_9CNID</name>
<feature type="domain" description="BTB" evidence="4">
    <location>
        <begin position="366"/>
        <end position="462"/>
    </location>
</feature>
<dbReference type="PANTHER" id="PTHR46376:SF1">
    <property type="entry name" value="LEUCINE-ZIPPER-LIKE TRANSCRIPTIONAL REGULATOR 1"/>
    <property type="match status" value="1"/>
</dbReference>
<dbReference type="PROSITE" id="PS50097">
    <property type="entry name" value="BTB"/>
    <property type="match status" value="2"/>
</dbReference>
<dbReference type="EnsemblMetazoa" id="CLYHEMT004116.2">
    <property type="protein sequence ID" value="CLYHEMP004116.2"/>
    <property type="gene ID" value="CLYHEMG004116"/>
</dbReference>
<dbReference type="InterPro" id="IPR000210">
    <property type="entry name" value="BTB/POZ_dom"/>
</dbReference>
<dbReference type="SUPFAM" id="SSF117281">
    <property type="entry name" value="Kelch motif"/>
    <property type="match status" value="1"/>
</dbReference>
<dbReference type="InterPro" id="IPR006652">
    <property type="entry name" value="Kelch_1"/>
</dbReference>
<keyword evidence="6" id="KW-1185">Reference proteome</keyword>
<evidence type="ECO:0000259" key="4">
    <source>
        <dbReference type="PROSITE" id="PS50097"/>
    </source>
</evidence>
<proteinExistence type="predicted"/>
<evidence type="ECO:0000256" key="1">
    <source>
        <dbReference type="ARBA" id="ARBA00022441"/>
    </source>
</evidence>
<dbReference type="InterPro" id="IPR051568">
    <property type="entry name" value="LZTR1/Attractin"/>
</dbReference>
<dbReference type="Gene3D" id="3.30.710.10">
    <property type="entry name" value="Potassium Channel Kv1.1, Chain A"/>
    <property type="match status" value="2"/>
</dbReference>
<dbReference type="InterPro" id="IPR015915">
    <property type="entry name" value="Kelch-typ_b-propeller"/>
</dbReference>
<dbReference type="InterPro" id="IPR011333">
    <property type="entry name" value="SKP1/BTB/POZ_sf"/>
</dbReference>
<dbReference type="Pfam" id="PF24681">
    <property type="entry name" value="Kelch_KLHDC2_KLHL20_DRC7"/>
    <property type="match status" value="1"/>
</dbReference>
<feature type="region of interest" description="Disordered" evidence="3">
    <location>
        <begin position="406"/>
        <end position="433"/>
    </location>
</feature>
<dbReference type="Pfam" id="PF00651">
    <property type="entry name" value="BTB"/>
    <property type="match status" value="1"/>
</dbReference>
<feature type="compositionally biased region" description="Polar residues" evidence="3">
    <location>
        <begin position="406"/>
        <end position="415"/>
    </location>
</feature>
<dbReference type="PANTHER" id="PTHR46376">
    <property type="entry name" value="LEUCINE-ZIPPER-LIKE TRANSCRIPTIONAL REGULATOR 1"/>
    <property type="match status" value="1"/>
</dbReference>
<evidence type="ECO:0000256" key="3">
    <source>
        <dbReference type="SAM" id="MobiDB-lite"/>
    </source>
</evidence>
<keyword evidence="1" id="KW-0880">Kelch repeat</keyword>
<dbReference type="Proteomes" id="UP000594262">
    <property type="component" value="Unplaced"/>
</dbReference>
<dbReference type="SMART" id="SM00612">
    <property type="entry name" value="Kelch"/>
    <property type="match status" value="3"/>
</dbReference>
<dbReference type="OrthoDB" id="10250130at2759"/>
<evidence type="ECO:0000256" key="2">
    <source>
        <dbReference type="ARBA" id="ARBA00022737"/>
    </source>
</evidence>
<dbReference type="Gene3D" id="2.120.10.80">
    <property type="entry name" value="Kelch-type beta propeller"/>
    <property type="match status" value="2"/>
</dbReference>
<sequence length="671" mass="76970">MDEDSSKVGDDLDESMDNLTIEFGPTETVHQWCKMPECDEVVGSKRSKHTLVAWSDLLYVFGGDNGKRMLNDLLRFDIKENTWGRVVTTGTPPAPRYHHSAVVYANSMFVFGGYTGDIYSNSNLRNKNDLFEYRFNTGQWIEWQVNGKKPVARSAHGAVVYKSSVWIFAGYDGNARLNDMWMVGLTDPVPFWTEVTQLGKRPPTCCNFPVAVARDSMYVFSGQSGAKITNDLFLFNFPERKWTRIVTEHLLKGTHPPPSRRYGHTMVAHDTHVYVFGGVADNNLPNDLFWYDLDTKTWDVITTTGDIPSGRLFHHADIIDNKMYIFGGTIDNNVRSGELYYFTFSSYPRCTLQDDFGRFLESRQFTNLEFHLEDEIIEGHKSIVAARSPYLRDEIARAIDRQARGEQTNTCTTTVPEERPSDYVPPTRGRRPSESQRKLVIPLDVNRYAFKVALWFIYTDQIFPYIKDEHGATTDIMKLMMDVYSLAVKLRLLRLRFLCQQYIEASISTKNVIVALECAEDLGLDLIKELCMRFIVREVHFNQIIMSTDFENLDKVLMIEVVRRKQLQQQNPIPEAPSPSAVNAPTLKEDLRNLLDSEEGKKWSDFKLVLNGEAFETHKIVLAARSSYFEAMFRSFSPPDNQANVSLYINSGSLCVCVYHFRFCFVCVLKL</sequence>